<name>A0A316YFL1_9BASI</name>
<gene>
    <name evidence="9" type="ORF">FA10DRAFT_243792</name>
</gene>
<comment type="similarity">
    <text evidence="3">Belongs to the TRAPP small subunits family. BET3 subfamily.</text>
</comment>
<protein>
    <submittedName>
        <fullName evidence="9">TRAPP I complex</fullName>
    </submittedName>
</protein>
<feature type="compositionally biased region" description="Basic and acidic residues" evidence="8">
    <location>
        <begin position="100"/>
        <end position="109"/>
    </location>
</feature>
<keyword evidence="6" id="KW-0931">ER-Golgi transport</keyword>
<accession>A0A316YFL1</accession>
<dbReference type="GO" id="GO:0005783">
    <property type="term" value="C:endoplasmic reticulum"/>
    <property type="evidence" value="ECO:0007669"/>
    <property type="project" value="UniProtKB-SubCell"/>
</dbReference>
<evidence type="ECO:0000256" key="8">
    <source>
        <dbReference type="SAM" id="MobiDB-lite"/>
    </source>
</evidence>
<organism evidence="9 10">
    <name type="scientific">Acaromyces ingoldii</name>
    <dbReference type="NCBI Taxonomy" id="215250"/>
    <lineage>
        <taxon>Eukaryota</taxon>
        <taxon>Fungi</taxon>
        <taxon>Dikarya</taxon>
        <taxon>Basidiomycota</taxon>
        <taxon>Ustilaginomycotina</taxon>
        <taxon>Exobasidiomycetes</taxon>
        <taxon>Exobasidiales</taxon>
        <taxon>Cryptobasidiaceae</taxon>
        <taxon>Acaromyces</taxon>
    </lineage>
</organism>
<dbReference type="Gene3D" id="3.30.1380.20">
    <property type="entry name" value="Trafficking protein particle complex subunit 3"/>
    <property type="match status" value="1"/>
</dbReference>
<dbReference type="OrthoDB" id="10254842at2759"/>
<keyword evidence="7" id="KW-0333">Golgi apparatus</keyword>
<feature type="region of interest" description="Disordered" evidence="8">
    <location>
        <begin position="1"/>
        <end position="109"/>
    </location>
</feature>
<evidence type="ECO:0000256" key="4">
    <source>
        <dbReference type="ARBA" id="ARBA00022448"/>
    </source>
</evidence>
<dbReference type="SUPFAM" id="SSF111126">
    <property type="entry name" value="Ligand-binding domain in the NO signalling and Golgi transport"/>
    <property type="match status" value="1"/>
</dbReference>
<dbReference type="InterPro" id="IPR016696">
    <property type="entry name" value="TRAPP-I_su5"/>
</dbReference>
<feature type="compositionally biased region" description="Polar residues" evidence="8">
    <location>
        <begin position="7"/>
        <end position="31"/>
    </location>
</feature>
<keyword evidence="10" id="KW-1185">Reference proteome</keyword>
<dbReference type="GeneID" id="37041238"/>
<feature type="compositionally biased region" description="Polar residues" evidence="8">
    <location>
        <begin position="38"/>
        <end position="50"/>
    </location>
</feature>
<evidence type="ECO:0000256" key="7">
    <source>
        <dbReference type="ARBA" id="ARBA00023034"/>
    </source>
</evidence>
<dbReference type="GO" id="GO:1990070">
    <property type="term" value="C:TRAPPI protein complex"/>
    <property type="evidence" value="ECO:0007669"/>
    <property type="project" value="TreeGrafter"/>
</dbReference>
<evidence type="ECO:0000313" key="9">
    <source>
        <dbReference type="EMBL" id="PWN88340.1"/>
    </source>
</evidence>
<dbReference type="PANTHER" id="PTHR20902:SF0">
    <property type="entry name" value="TRAFFICKING PROTEIN PARTICLE COMPLEX SUBUNIT 5"/>
    <property type="match status" value="1"/>
</dbReference>
<dbReference type="AlphaFoldDB" id="A0A316YFL1"/>
<dbReference type="GO" id="GO:1990072">
    <property type="term" value="C:TRAPPIII protein complex"/>
    <property type="evidence" value="ECO:0007669"/>
    <property type="project" value="TreeGrafter"/>
</dbReference>
<comment type="subcellular location">
    <subcellularLocation>
        <location evidence="1">Endoplasmic reticulum</location>
    </subcellularLocation>
    <subcellularLocation>
        <location evidence="2">Golgi apparatus</location>
    </subcellularLocation>
</comment>
<evidence type="ECO:0000256" key="1">
    <source>
        <dbReference type="ARBA" id="ARBA00004240"/>
    </source>
</evidence>
<dbReference type="CDD" id="cd14943">
    <property type="entry name" value="TRAPPC5_Trs31"/>
    <property type="match status" value="1"/>
</dbReference>
<dbReference type="GO" id="GO:0006888">
    <property type="term" value="P:endoplasmic reticulum to Golgi vesicle-mediated transport"/>
    <property type="evidence" value="ECO:0007669"/>
    <property type="project" value="TreeGrafter"/>
</dbReference>
<dbReference type="PANTHER" id="PTHR20902">
    <property type="entry name" value="41-2 PROTEIN ANTIGEN-RELATED"/>
    <property type="match status" value="1"/>
</dbReference>
<feature type="compositionally biased region" description="Low complexity" evidence="8">
    <location>
        <begin position="63"/>
        <end position="98"/>
    </location>
</feature>
<dbReference type="RefSeq" id="XP_025375538.1">
    <property type="nucleotide sequence ID" value="XM_025519322.1"/>
</dbReference>
<dbReference type="InParanoid" id="A0A316YFL1"/>
<keyword evidence="5" id="KW-0256">Endoplasmic reticulum</keyword>
<reference evidence="9" key="1">
    <citation type="journal article" date="2018" name="Mol. Biol. Evol.">
        <title>Broad Genomic Sampling Reveals a Smut Pathogenic Ancestry of the Fungal Clade Ustilaginomycotina.</title>
        <authorList>
            <person name="Kijpornyongpan T."/>
            <person name="Mondo S.J."/>
            <person name="Barry K."/>
            <person name="Sandor L."/>
            <person name="Lee J."/>
            <person name="Lipzen A."/>
            <person name="Pangilinan J."/>
            <person name="LaButti K."/>
            <person name="Hainaut M."/>
            <person name="Henrissat B."/>
            <person name="Grigoriev I.V."/>
            <person name="Spatafora J.W."/>
            <person name="Aime M.C."/>
        </authorList>
    </citation>
    <scope>NUCLEOTIDE SEQUENCE [LARGE SCALE GENOMIC DNA]</scope>
    <source>
        <strain evidence="9">MCA 4198</strain>
    </source>
</reference>
<dbReference type="Proteomes" id="UP000245768">
    <property type="component" value="Unassembled WGS sequence"/>
</dbReference>
<evidence type="ECO:0000256" key="3">
    <source>
        <dbReference type="ARBA" id="ARBA00006218"/>
    </source>
</evidence>
<dbReference type="FunCoup" id="A0A316YFL1">
    <property type="interactions" value="169"/>
</dbReference>
<evidence type="ECO:0000313" key="10">
    <source>
        <dbReference type="Proteomes" id="UP000245768"/>
    </source>
</evidence>
<keyword evidence="4" id="KW-0813">Transport</keyword>
<evidence type="ECO:0000256" key="6">
    <source>
        <dbReference type="ARBA" id="ARBA00022892"/>
    </source>
</evidence>
<dbReference type="EMBL" id="KZ819638">
    <property type="protein sequence ID" value="PWN88340.1"/>
    <property type="molecule type" value="Genomic_DNA"/>
</dbReference>
<dbReference type="InterPro" id="IPR007194">
    <property type="entry name" value="TRAPP_component"/>
</dbReference>
<evidence type="ECO:0000256" key="2">
    <source>
        <dbReference type="ARBA" id="ARBA00004555"/>
    </source>
</evidence>
<proteinExistence type="inferred from homology"/>
<dbReference type="InterPro" id="IPR024096">
    <property type="entry name" value="NO_sig/Golgi_transp_ligand-bd"/>
</dbReference>
<dbReference type="GO" id="GO:1990071">
    <property type="term" value="C:TRAPPII protein complex"/>
    <property type="evidence" value="ECO:0007669"/>
    <property type="project" value="TreeGrafter"/>
</dbReference>
<dbReference type="STRING" id="215250.A0A316YFL1"/>
<sequence>MAYSAQGGPQQTVSSPTSSATYPLSPRSSVPSYIRRSSAVSSILGGNSRDSAVPGGSASVRNSTLPSTPTTASSSTGASSYFGGGSSSTTVGPSSGPPDILDRPRDRSKNSEVASSALTFLYAEIVAYTQGRVTGISDLERKLSLMGYRVGQRMVPMLVHRNEFPTPPSLSSGSSIYGRQPKRETRLLPVLLWLHTHLWKAIFGRPADSLERSTERSDEYMISTNTPFFARSMSVPKEMSQLCVEAFTAGIVEAALDGLGFVGHFSFHLAGTRREKLAYLAS</sequence>
<dbReference type="Pfam" id="PF04051">
    <property type="entry name" value="TRAPP"/>
    <property type="match status" value="1"/>
</dbReference>
<evidence type="ECO:0000256" key="5">
    <source>
        <dbReference type="ARBA" id="ARBA00022824"/>
    </source>
</evidence>